<evidence type="ECO:0000313" key="4">
    <source>
        <dbReference type="Proteomes" id="UP000886724"/>
    </source>
</evidence>
<gene>
    <name evidence="3" type="ORF">H9980_08105</name>
</gene>
<feature type="domain" description="Pesticidal crystal protein Cry22Aa Ig-like" evidence="2">
    <location>
        <begin position="202"/>
        <end position="264"/>
    </location>
</feature>
<evidence type="ECO:0000256" key="1">
    <source>
        <dbReference type="SAM" id="Phobius"/>
    </source>
</evidence>
<dbReference type="EMBL" id="DXET01000177">
    <property type="protein sequence ID" value="HIX81915.1"/>
    <property type="molecule type" value="Genomic_DNA"/>
</dbReference>
<accession>A0A9D1XMB5</accession>
<sequence>MKFIRIIVIIFFIMGIGIYGYSSIVEKTSSDSTYPQITSDREVLEITCNYNDEDLLTGLKAYDQKDGDISDDILVGGISRFVTAGTSEVTYVVFDSNHNSTTFNRKVVFSDYRSPQISLSHPLVFTAGNGGDALSYIGANDLLDGDVSNLVTLQESNINYQLVGDYSISVSITNSFGDYVDVTLPVHAIEENNQSIDIELSENIVYLNQGASFDPASYIYQVQDSNGNELAKRNVQYQSNVNTSVPGVYEVEYNISSNAGQGTTYLTVIVNE</sequence>
<evidence type="ECO:0000259" key="2">
    <source>
        <dbReference type="Pfam" id="PF16403"/>
    </source>
</evidence>
<keyword evidence="1" id="KW-0472">Membrane</keyword>
<dbReference type="InterPro" id="IPR013783">
    <property type="entry name" value="Ig-like_fold"/>
</dbReference>
<name>A0A9D1XMB5_9FIRM</name>
<comment type="caution">
    <text evidence="3">The sequence shown here is derived from an EMBL/GenBank/DDBJ whole genome shotgun (WGS) entry which is preliminary data.</text>
</comment>
<organism evidence="3 4">
    <name type="scientific">Candidatus Erysipelatoclostridium merdavium</name>
    <dbReference type="NCBI Taxonomy" id="2838566"/>
    <lineage>
        <taxon>Bacteria</taxon>
        <taxon>Bacillati</taxon>
        <taxon>Bacillota</taxon>
        <taxon>Erysipelotrichia</taxon>
        <taxon>Erysipelotrichales</taxon>
        <taxon>Erysipelotrichales incertae sedis</taxon>
    </lineage>
</organism>
<dbReference type="Proteomes" id="UP000886724">
    <property type="component" value="Unassembled WGS sequence"/>
</dbReference>
<dbReference type="AlphaFoldDB" id="A0A9D1XMB5"/>
<keyword evidence="1" id="KW-1133">Transmembrane helix</keyword>
<protein>
    <submittedName>
        <fullName evidence="3">DUF5011 domain-containing protein</fullName>
    </submittedName>
</protein>
<proteinExistence type="predicted"/>
<feature type="transmembrane region" description="Helical" evidence="1">
    <location>
        <begin position="7"/>
        <end position="24"/>
    </location>
</feature>
<reference evidence="3" key="1">
    <citation type="journal article" date="2021" name="PeerJ">
        <title>Extensive microbial diversity within the chicken gut microbiome revealed by metagenomics and culture.</title>
        <authorList>
            <person name="Gilroy R."/>
            <person name="Ravi A."/>
            <person name="Getino M."/>
            <person name="Pursley I."/>
            <person name="Horton D.L."/>
            <person name="Alikhan N.F."/>
            <person name="Baker D."/>
            <person name="Gharbi K."/>
            <person name="Hall N."/>
            <person name="Watson M."/>
            <person name="Adriaenssens E.M."/>
            <person name="Foster-Nyarko E."/>
            <person name="Jarju S."/>
            <person name="Secka A."/>
            <person name="Antonio M."/>
            <person name="Oren A."/>
            <person name="Chaudhuri R.R."/>
            <person name="La Ragione R."/>
            <person name="Hildebrand F."/>
            <person name="Pallen M.J."/>
        </authorList>
    </citation>
    <scope>NUCLEOTIDE SEQUENCE</scope>
    <source>
        <strain evidence="3">ChiGjej1B1-14440</strain>
    </source>
</reference>
<dbReference type="Gene3D" id="2.60.40.10">
    <property type="entry name" value="Immunoglobulins"/>
    <property type="match status" value="3"/>
</dbReference>
<dbReference type="InterPro" id="IPR032179">
    <property type="entry name" value="Cry22Aa_Ig-like"/>
</dbReference>
<keyword evidence="1" id="KW-0812">Transmembrane</keyword>
<dbReference type="Pfam" id="PF16403">
    <property type="entry name" value="Bact_surface_Ig-like"/>
    <property type="match status" value="1"/>
</dbReference>
<reference evidence="3" key="2">
    <citation type="submission" date="2021-04" db="EMBL/GenBank/DDBJ databases">
        <authorList>
            <person name="Gilroy R."/>
        </authorList>
    </citation>
    <scope>NUCLEOTIDE SEQUENCE</scope>
    <source>
        <strain evidence="3">ChiGjej1B1-14440</strain>
    </source>
</reference>
<evidence type="ECO:0000313" key="3">
    <source>
        <dbReference type="EMBL" id="HIX81915.1"/>
    </source>
</evidence>